<evidence type="ECO:0000313" key="1">
    <source>
        <dbReference type="EMBL" id="KAK4001904.1"/>
    </source>
</evidence>
<evidence type="ECO:0000313" key="2">
    <source>
        <dbReference type="Proteomes" id="UP001234178"/>
    </source>
</evidence>
<name>A0ABQ9YMQ2_9CRUS</name>
<reference evidence="1 2" key="1">
    <citation type="journal article" date="2023" name="Nucleic Acids Res.">
        <title>The hologenome of Daphnia magna reveals possible DNA methylation and microbiome-mediated evolution of the host genome.</title>
        <authorList>
            <person name="Chaturvedi A."/>
            <person name="Li X."/>
            <person name="Dhandapani V."/>
            <person name="Marshall H."/>
            <person name="Kissane S."/>
            <person name="Cuenca-Cambronero M."/>
            <person name="Asole G."/>
            <person name="Calvet F."/>
            <person name="Ruiz-Romero M."/>
            <person name="Marangio P."/>
            <person name="Guigo R."/>
            <person name="Rago D."/>
            <person name="Mirbahai L."/>
            <person name="Eastwood N."/>
            <person name="Colbourne J.K."/>
            <person name="Zhou J."/>
            <person name="Mallon E."/>
            <person name="Orsini L."/>
        </authorList>
    </citation>
    <scope>NUCLEOTIDE SEQUENCE [LARGE SCALE GENOMIC DNA]</scope>
    <source>
        <strain evidence="1">LRV0_1</strain>
    </source>
</reference>
<proteinExistence type="predicted"/>
<gene>
    <name evidence="1" type="ORF">OUZ56_003770</name>
</gene>
<organism evidence="1 2">
    <name type="scientific">Daphnia magna</name>
    <dbReference type="NCBI Taxonomy" id="35525"/>
    <lineage>
        <taxon>Eukaryota</taxon>
        <taxon>Metazoa</taxon>
        <taxon>Ecdysozoa</taxon>
        <taxon>Arthropoda</taxon>
        <taxon>Crustacea</taxon>
        <taxon>Branchiopoda</taxon>
        <taxon>Diplostraca</taxon>
        <taxon>Cladocera</taxon>
        <taxon>Anomopoda</taxon>
        <taxon>Daphniidae</taxon>
        <taxon>Daphnia</taxon>
    </lineage>
</organism>
<dbReference type="EMBL" id="JAOYFB010000001">
    <property type="protein sequence ID" value="KAK4001904.1"/>
    <property type="molecule type" value="Genomic_DNA"/>
</dbReference>
<comment type="caution">
    <text evidence="1">The sequence shown here is derived from an EMBL/GenBank/DDBJ whole genome shotgun (WGS) entry which is preliminary data.</text>
</comment>
<sequence length="57" mass="6419">MVFFYSACDEFHSFVFLSFSLVSSKLETLVFHIGCVWGGGGEKKREIGEKGKTPTRK</sequence>
<keyword evidence="2" id="KW-1185">Reference proteome</keyword>
<dbReference type="Proteomes" id="UP001234178">
    <property type="component" value="Unassembled WGS sequence"/>
</dbReference>
<accession>A0ABQ9YMQ2</accession>
<protein>
    <submittedName>
        <fullName evidence="1">Uncharacterized protein</fullName>
    </submittedName>
</protein>